<evidence type="ECO:0000313" key="8">
    <source>
        <dbReference type="EMBL" id="MPM24348.1"/>
    </source>
</evidence>
<gene>
    <name evidence="8" type="ORF">SDC9_70830</name>
</gene>
<feature type="transmembrane region" description="Helical" evidence="6">
    <location>
        <begin position="56"/>
        <end position="78"/>
    </location>
</feature>
<feature type="transmembrane region" description="Helical" evidence="6">
    <location>
        <begin position="116"/>
        <end position="134"/>
    </location>
</feature>
<evidence type="ECO:0000256" key="5">
    <source>
        <dbReference type="ARBA" id="ARBA00023136"/>
    </source>
</evidence>
<dbReference type="PIRSF" id="PIRSF006483">
    <property type="entry name" value="Membrane_protein_YitT"/>
    <property type="match status" value="1"/>
</dbReference>
<proteinExistence type="predicted"/>
<keyword evidence="3 6" id="KW-0812">Transmembrane</keyword>
<dbReference type="PANTHER" id="PTHR33545:SF5">
    <property type="entry name" value="UPF0750 MEMBRANE PROTEIN YITT"/>
    <property type="match status" value="1"/>
</dbReference>
<organism evidence="8">
    <name type="scientific">bioreactor metagenome</name>
    <dbReference type="NCBI Taxonomy" id="1076179"/>
    <lineage>
        <taxon>unclassified sequences</taxon>
        <taxon>metagenomes</taxon>
        <taxon>ecological metagenomes</taxon>
    </lineage>
</organism>
<feature type="transmembrane region" description="Helical" evidence="6">
    <location>
        <begin position="183"/>
        <end position="201"/>
    </location>
</feature>
<keyword evidence="4 6" id="KW-1133">Transmembrane helix</keyword>
<comment type="caution">
    <text evidence="8">The sequence shown here is derived from an EMBL/GenBank/DDBJ whole genome shotgun (WGS) entry which is preliminary data.</text>
</comment>
<name>A0A644Y8U1_9ZZZZ</name>
<feature type="transmembrane region" description="Helical" evidence="6">
    <location>
        <begin position="17"/>
        <end position="36"/>
    </location>
</feature>
<dbReference type="CDD" id="cd16380">
    <property type="entry name" value="YitT_C"/>
    <property type="match status" value="1"/>
</dbReference>
<comment type="subcellular location">
    <subcellularLocation>
        <location evidence="1">Cell membrane</location>
        <topology evidence="1">Multi-pass membrane protein</topology>
    </subcellularLocation>
</comment>
<evidence type="ECO:0000256" key="6">
    <source>
        <dbReference type="SAM" id="Phobius"/>
    </source>
</evidence>
<evidence type="ECO:0000259" key="7">
    <source>
        <dbReference type="Pfam" id="PF10035"/>
    </source>
</evidence>
<evidence type="ECO:0000256" key="3">
    <source>
        <dbReference type="ARBA" id="ARBA00022692"/>
    </source>
</evidence>
<accession>A0A644Y8U1</accession>
<reference evidence="8" key="1">
    <citation type="submission" date="2019-08" db="EMBL/GenBank/DDBJ databases">
        <authorList>
            <person name="Kucharzyk K."/>
            <person name="Murdoch R.W."/>
            <person name="Higgins S."/>
            <person name="Loffler F."/>
        </authorList>
    </citation>
    <scope>NUCLEOTIDE SEQUENCE</scope>
</reference>
<dbReference type="PANTHER" id="PTHR33545">
    <property type="entry name" value="UPF0750 MEMBRANE PROTEIN YITT-RELATED"/>
    <property type="match status" value="1"/>
</dbReference>
<sequence>MNLPAKKYLKVFEWRDYLLVVIGLVLYAIGLTGFLIPNKIVTGGLAGISLLINYSTGIPVWLSILVINCVLLVFAWFILGRKFVLKTLFGAFGLTFMIGIFEKQITHSLLPSADPLMASIIGAVCCGVGLGLVYSMNSTTGGTDIVGAIITKYRYISMGRGLMYMDVVIIFSSWFLFQSLEKIIYGLIIIAVLYYVVDMVISGARQSVQFLIFSSKYDEIASHINAELHRGCTVIDGTGWFSKQPQKVLIVLARKTESTPIFRLVKRIDKDAFISQSNVVGVYGKGFDQIK</sequence>
<evidence type="ECO:0000256" key="4">
    <source>
        <dbReference type="ARBA" id="ARBA00022989"/>
    </source>
</evidence>
<dbReference type="Gene3D" id="3.30.70.120">
    <property type="match status" value="1"/>
</dbReference>
<feature type="domain" description="DUF2179" evidence="7">
    <location>
        <begin position="230"/>
        <end position="284"/>
    </location>
</feature>
<dbReference type="InterPro" id="IPR019264">
    <property type="entry name" value="DUF2179"/>
</dbReference>
<dbReference type="Pfam" id="PF02588">
    <property type="entry name" value="YitT_membrane"/>
    <property type="match status" value="1"/>
</dbReference>
<keyword evidence="5 6" id="KW-0472">Membrane</keyword>
<dbReference type="InterPro" id="IPR015867">
    <property type="entry name" value="N-reg_PII/ATP_PRibTrfase_C"/>
</dbReference>
<dbReference type="AlphaFoldDB" id="A0A644Y8U1"/>
<evidence type="ECO:0000256" key="2">
    <source>
        <dbReference type="ARBA" id="ARBA00022475"/>
    </source>
</evidence>
<feature type="transmembrane region" description="Helical" evidence="6">
    <location>
        <begin position="83"/>
        <end position="101"/>
    </location>
</feature>
<dbReference type="InterPro" id="IPR003740">
    <property type="entry name" value="YitT"/>
</dbReference>
<protein>
    <recommendedName>
        <fullName evidence="7">DUF2179 domain-containing protein</fullName>
    </recommendedName>
</protein>
<evidence type="ECO:0000256" key="1">
    <source>
        <dbReference type="ARBA" id="ARBA00004651"/>
    </source>
</evidence>
<feature type="transmembrane region" description="Helical" evidence="6">
    <location>
        <begin position="155"/>
        <end position="177"/>
    </location>
</feature>
<dbReference type="EMBL" id="VSSQ01004242">
    <property type="protein sequence ID" value="MPM24348.1"/>
    <property type="molecule type" value="Genomic_DNA"/>
</dbReference>
<dbReference type="InterPro" id="IPR051461">
    <property type="entry name" value="UPF0750_membrane"/>
</dbReference>
<dbReference type="GO" id="GO:0005886">
    <property type="term" value="C:plasma membrane"/>
    <property type="evidence" value="ECO:0007669"/>
    <property type="project" value="UniProtKB-SubCell"/>
</dbReference>
<keyword evidence="2" id="KW-1003">Cell membrane</keyword>
<dbReference type="Pfam" id="PF10035">
    <property type="entry name" value="DUF2179"/>
    <property type="match status" value="1"/>
</dbReference>